<accession>A0A8J2XUE0</accession>
<feature type="transmembrane region" description="Helical" evidence="1">
    <location>
        <begin position="61"/>
        <end position="80"/>
    </location>
</feature>
<keyword evidence="1" id="KW-0472">Membrane</keyword>
<organism evidence="2 3">
    <name type="scientific">Puia dinghuensis</name>
    <dbReference type="NCBI Taxonomy" id="1792502"/>
    <lineage>
        <taxon>Bacteria</taxon>
        <taxon>Pseudomonadati</taxon>
        <taxon>Bacteroidota</taxon>
        <taxon>Chitinophagia</taxon>
        <taxon>Chitinophagales</taxon>
        <taxon>Chitinophagaceae</taxon>
        <taxon>Puia</taxon>
    </lineage>
</organism>
<gene>
    <name evidence="2" type="ORF">GCM10011511_38160</name>
</gene>
<dbReference type="RefSeq" id="WP_188934662.1">
    <property type="nucleotide sequence ID" value="NZ_BMJC01000004.1"/>
</dbReference>
<evidence type="ECO:0000313" key="3">
    <source>
        <dbReference type="Proteomes" id="UP000607559"/>
    </source>
</evidence>
<reference evidence="2" key="1">
    <citation type="journal article" date="2014" name="Int. J. Syst. Evol. Microbiol.">
        <title>Complete genome sequence of Corynebacterium casei LMG S-19264T (=DSM 44701T), isolated from a smear-ripened cheese.</title>
        <authorList>
            <consortium name="US DOE Joint Genome Institute (JGI-PGF)"/>
            <person name="Walter F."/>
            <person name="Albersmeier A."/>
            <person name="Kalinowski J."/>
            <person name="Ruckert C."/>
        </authorList>
    </citation>
    <scope>NUCLEOTIDE SEQUENCE</scope>
    <source>
        <strain evidence="2">CGMCC 1.15448</strain>
    </source>
</reference>
<protein>
    <submittedName>
        <fullName evidence="2">Uncharacterized protein</fullName>
    </submittedName>
</protein>
<sequence>MKLKLTPLYVLSFLCLTFFIHEIHDWAHTLVVRLLSGSWGSRRFDIWQFDTDQPVSNGQRALAMLAGPAVNILVILVGWIKMGNRESLTDQSIGCSLVLAAMPLALLMGAATGGGDSVNGLKLFFLHLDATGRHLVSGFGLLILIIICVPPLVRVYTLLPGWQGKFIFFPIFLVLPMWIDHFLVADLLNRMLTKYEIDEGQAFTWVLLWTAAMLSGWLFTRRKMRSLLEDRELPL</sequence>
<dbReference type="EMBL" id="BMJC01000004">
    <property type="protein sequence ID" value="GGB10948.1"/>
    <property type="molecule type" value="Genomic_DNA"/>
</dbReference>
<feature type="transmembrane region" description="Helical" evidence="1">
    <location>
        <begin position="135"/>
        <end position="159"/>
    </location>
</feature>
<keyword evidence="1" id="KW-1133">Transmembrane helix</keyword>
<feature type="transmembrane region" description="Helical" evidence="1">
    <location>
        <begin position="92"/>
        <end position="115"/>
    </location>
</feature>
<keyword evidence="1" id="KW-0812">Transmembrane</keyword>
<comment type="caution">
    <text evidence="2">The sequence shown here is derived from an EMBL/GenBank/DDBJ whole genome shotgun (WGS) entry which is preliminary data.</text>
</comment>
<feature type="transmembrane region" description="Helical" evidence="1">
    <location>
        <begin position="203"/>
        <end position="220"/>
    </location>
</feature>
<name>A0A8J2XUE0_9BACT</name>
<feature type="transmembrane region" description="Helical" evidence="1">
    <location>
        <begin position="166"/>
        <end position="183"/>
    </location>
</feature>
<proteinExistence type="predicted"/>
<keyword evidence="3" id="KW-1185">Reference proteome</keyword>
<dbReference type="AlphaFoldDB" id="A0A8J2XUE0"/>
<reference evidence="2" key="2">
    <citation type="submission" date="2020-09" db="EMBL/GenBank/DDBJ databases">
        <authorList>
            <person name="Sun Q."/>
            <person name="Zhou Y."/>
        </authorList>
    </citation>
    <scope>NUCLEOTIDE SEQUENCE</scope>
    <source>
        <strain evidence="2">CGMCC 1.15448</strain>
    </source>
</reference>
<evidence type="ECO:0000256" key="1">
    <source>
        <dbReference type="SAM" id="Phobius"/>
    </source>
</evidence>
<dbReference type="Proteomes" id="UP000607559">
    <property type="component" value="Unassembled WGS sequence"/>
</dbReference>
<evidence type="ECO:0000313" key="2">
    <source>
        <dbReference type="EMBL" id="GGB10948.1"/>
    </source>
</evidence>